<organism evidence="1 2">
    <name type="scientific">Candidatus Yanofskybacteria bacterium RIFCSPLOWO2_01_FULL_43_22</name>
    <dbReference type="NCBI Taxonomy" id="1802695"/>
    <lineage>
        <taxon>Bacteria</taxon>
        <taxon>Candidatus Yanofskyibacteriota</taxon>
    </lineage>
</organism>
<protein>
    <submittedName>
        <fullName evidence="1">Uncharacterized protein</fullName>
    </submittedName>
</protein>
<sequence length="356" mass="39683">MNCAAPPLVKRILILFFLVFPLFTLPVLAQEIDDSDLRAGSDPFPTLQISRPSEITVIPKFPKANTDVYIEIKNYSIDLNNSNITWRVNGVVKSQGKGVTTFSTKTGKNGELITVTASIRDERGISLTETIRLRPAEIDLVWESDGYTPPFYRGKAAYTEGASVKVLAMPEFFSGSTKLSEKQMVYKWKINGKVDENQSGYGKRIFVVPAQKVPRPPVVEVEVSDSASGMNGYAKLTINAESPVIHFYEENSLYGTRYSQALDPETSLTLREIRVRAVPYFFSTRAASSQTLLYEWSLNGNPIPNKTDSTIIFRSEDESAGSSNIGVRIKHTNKIFQSETKSFTLKYSGSPNLFSR</sequence>
<dbReference type="AlphaFoldDB" id="A0A1F8GJ71"/>
<dbReference type="Proteomes" id="UP000178911">
    <property type="component" value="Unassembled WGS sequence"/>
</dbReference>
<accession>A0A1F8GJ71</accession>
<reference evidence="1 2" key="1">
    <citation type="journal article" date="2016" name="Nat. Commun.">
        <title>Thousands of microbial genomes shed light on interconnected biogeochemical processes in an aquifer system.</title>
        <authorList>
            <person name="Anantharaman K."/>
            <person name="Brown C.T."/>
            <person name="Hug L.A."/>
            <person name="Sharon I."/>
            <person name="Castelle C.J."/>
            <person name="Probst A.J."/>
            <person name="Thomas B.C."/>
            <person name="Singh A."/>
            <person name="Wilkins M.J."/>
            <person name="Karaoz U."/>
            <person name="Brodie E.L."/>
            <person name="Williams K.H."/>
            <person name="Hubbard S.S."/>
            <person name="Banfield J.F."/>
        </authorList>
    </citation>
    <scope>NUCLEOTIDE SEQUENCE [LARGE SCALE GENOMIC DNA]</scope>
</reference>
<dbReference type="EMBL" id="MGKJ01000001">
    <property type="protein sequence ID" value="OGN25457.1"/>
    <property type="molecule type" value="Genomic_DNA"/>
</dbReference>
<evidence type="ECO:0000313" key="1">
    <source>
        <dbReference type="EMBL" id="OGN25457.1"/>
    </source>
</evidence>
<evidence type="ECO:0000313" key="2">
    <source>
        <dbReference type="Proteomes" id="UP000178911"/>
    </source>
</evidence>
<name>A0A1F8GJ71_9BACT</name>
<gene>
    <name evidence="1" type="ORF">A3A13_03130</name>
</gene>
<comment type="caution">
    <text evidence="1">The sequence shown here is derived from an EMBL/GenBank/DDBJ whole genome shotgun (WGS) entry which is preliminary data.</text>
</comment>
<proteinExistence type="predicted"/>
<dbReference type="STRING" id="1802695.A3A13_03130"/>